<organism evidence="1 2">
    <name type="scientific">Coemansia linderi</name>
    <dbReference type="NCBI Taxonomy" id="2663919"/>
    <lineage>
        <taxon>Eukaryota</taxon>
        <taxon>Fungi</taxon>
        <taxon>Fungi incertae sedis</taxon>
        <taxon>Zoopagomycota</taxon>
        <taxon>Kickxellomycotina</taxon>
        <taxon>Kickxellomycetes</taxon>
        <taxon>Kickxellales</taxon>
        <taxon>Kickxellaceae</taxon>
        <taxon>Coemansia</taxon>
    </lineage>
</organism>
<gene>
    <name evidence="1" type="ORF">GGI18_003629</name>
</gene>
<dbReference type="Proteomes" id="UP001140066">
    <property type="component" value="Unassembled WGS sequence"/>
</dbReference>
<keyword evidence="2" id="KW-1185">Reference proteome</keyword>
<reference evidence="1" key="1">
    <citation type="submission" date="2022-07" db="EMBL/GenBank/DDBJ databases">
        <title>Phylogenomic reconstructions and comparative analyses of Kickxellomycotina fungi.</title>
        <authorList>
            <person name="Reynolds N.K."/>
            <person name="Stajich J.E."/>
            <person name="Barry K."/>
            <person name="Grigoriev I.V."/>
            <person name="Crous P."/>
            <person name="Smith M.E."/>
        </authorList>
    </citation>
    <scope>NUCLEOTIDE SEQUENCE</scope>
    <source>
        <strain evidence="1">BCRC 34191</strain>
    </source>
</reference>
<accession>A0ACC1KCA6</accession>
<proteinExistence type="predicted"/>
<comment type="caution">
    <text evidence="1">The sequence shown here is derived from an EMBL/GenBank/DDBJ whole genome shotgun (WGS) entry which is preliminary data.</text>
</comment>
<evidence type="ECO:0000313" key="1">
    <source>
        <dbReference type="EMBL" id="KAJ2782360.1"/>
    </source>
</evidence>
<protein>
    <submittedName>
        <fullName evidence="1">Uncharacterized protein</fullName>
    </submittedName>
</protein>
<dbReference type="EMBL" id="JANBUK010001328">
    <property type="protein sequence ID" value="KAJ2782360.1"/>
    <property type="molecule type" value="Genomic_DNA"/>
</dbReference>
<evidence type="ECO:0000313" key="2">
    <source>
        <dbReference type="Proteomes" id="UP001140066"/>
    </source>
</evidence>
<sequence>PSVDAEEPVADVVDESAAVSDEPAVEAAIDEPVVVAVAEESTVITEEPAADVAEPVVEATEVPVAVAEEMIVEAIEEPAVEAPVVAEEPAAAEVVEESVAVVVAEAAVIAEAVVEEAPVVAEPVVDVSATEEVAAEVADESAERAIEEPVVEAAEAAVAVTEELVSESAVVAAEPATAAVDEPVVALEEPTAEAVVEESTVEGVVAEPTIEIEEPAAEAAEESVAVTDVIAAVSAKPAVDVPAMAEPSAEVVEVIAETADVEIAERAIEEPVADTADPVVEPVAEEAIAEIVGSAVEEPASEAPVVDAGETVVDTAAEEPTEAIAEPVVDEPAAVAEEVTAVEMPVADEEVAEEPVEVGSPIDEYEDLATSATEARDGAVSANSGLSDGGEDFVLVSAGDATGSPAPESQDAPSGTEVVEDAQPEPVSAGDNDSSFMAARSLSVPPKLTSDDAQEAADSVVDEEPLASTDLIENTGVAAEPAAEELSVAEPVGEESSLAEAEVPAAVADVSQPPVEPIAAADEPEASAAPSDTGFMVIKDRETTTAPPAAASTIGDLLNIDTIRSFDGVDSVLYPSEAQAGGEASPLPEANVTTPSYVMHYPESLFGDTNSITPGLITMDDLHTAQKASAVVGVSAINATSVGRKSRDSGHHHHHLLGESEASVSQRMKRFIAGKRSDGHGRTSTDAEPVSPVKGNVAGLFSQYRSSRSSMETKRASATTSALESVAASEMDLTEATRGTRSATVHGGSFEDELAKHGHTIPGSFPAENVAGPGSDGEGVNLAEAEHGDGNTSENEGGKDRHRRHTILGVFKRMFR</sequence>
<name>A0ACC1KCA6_9FUNG</name>
<feature type="non-terminal residue" evidence="1">
    <location>
        <position position="1"/>
    </location>
</feature>